<dbReference type="AlphaFoldDB" id="A0A8H4L178"/>
<evidence type="ECO:0000256" key="1">
    <source>
        <dbReference type="ARBA" id="ARBA00006249"/>
    </source>
</evidence>
<name>A0A8H4L178_9HYPO</name>
<dbReference type="SUPFAM" id="SSF53474">
    <property type="entry name" value="alpha/beta-Hydrolases"/>
    <property type="match status" value="1"/>
</dbReference>
<evidence type="ECO:0000256" key="3">
    <source>
        <dbReference type="ARBA" id="ARBA00022723"/>
    </source>
</evidence>
<comment type="caution">
    <text evidence="9">The sequence shown here is derived from an EMBL/GenBank/DDBJ whole genome shotgun (WGS) entry which is preliminary data.</text>
</comment>
<evidence type="ECO:0000256" key="2">
    <source>
        <dbReference type="ARBA" id="ARBA00022487"/>
    </source>
</evidence>
<keyword evidence="2" id="KW-0719">Serine esterase</keyword>
<dbReference type="Proteomes" id="UP000554235">
    <property type="component" value="Unassembled WGS sequence"/>
</dbReference>
<keyword evidence="3" id="KW-0479">Metal-binding</keyword>
<dbReference type="EC" id="3.1.1.-" evidence="8"/>
<dbReference type="EMBL" id="JAADYS010001767">
    <property type="protein sequence ID" value="KAF4461185.1"/>
    <property type="molecule type" value="Genomic_DNA"/>
</dbReference>
<dbReference type="OrthoDB" id="3039123at2759"/>
<keyword evidence="6" id="KW-0106">Calcium</keyword>
<keyword evidence="7" id="KW-1015">Disulfide bond</keyword>
<evidence type="ECO:0000256" key="5">
    <source>
        <dbReference type="ARBA" id="ARBA00022801"/>
    </source>
</evidence>
<protein>
    <recommendedName>
        <fullName evidence="8">Carboxylic ester hydrolase</fullName>
        <ecNumber evidence="8">3.1.1.-</ecNumber>
    </recommendedName>
</protein>
<keyword evidence="10" id="KW-1185">Reference proteome</keyword>
<dbReference type="GO" id="GO:0046872">
    <property type="term" value="F:metal ion binding"/>
    <property type="evidence" value="ECO:0007669"/>
    <property type="project" value="UniProtKB-KW"/>
</dbReference>
<keyword evidence="5 8" id="KW-0378">Hydrolase</keyword>
<dbReference type="GO" id="GO:0030600">
    <property type="term" value="F:feruloyl esterase activity"/>
    <property type="evidence" value="ECO:0007669"/>
    <property type="project" value="UniProtKB-ARBA"/>
</dbReference>
<keyword evidence="4" id="KW-0732">Signal</keyword>
<accession>A0A8H4L178</accession>
<dbReference type="PANTHER" id="PTHR33938:SF8">
    <property type="entry name" value="CARBOXYLIC ESTER HYDROLASE"/>
    <property type="match status" value="1"/>
</dbReference>
<dbReference type="InterPro" id="IPR029058">
    <property type="entry name" value="AB_hydrolase_fold"/>
</dbReference>
<dbReference type="Gene3D" id="3.40.50.1820">
    <property type="entry name" value="alpha/beta hydrolase"/>
    <property type="match status" value="2"/>
</dbReference>
<evidence type="ECO:0000313" key="9">
    <source>
        <dbReference type="EMBL" id="KAF4461185.1"/>
    </source>
</evidence>
<dbReference type="PANTHER" id="PTHR33938">
    <property type="entry name" value="FERULOYL ESTERASE B-RELATED"/>
    <property type="match status" value="1"/>
</dbReference>
<organism evidence="9 10">
    <name type="scientific">Fusarium albosuccineum</name>
    <dbReference type="NCBI Taxonomy" id="1237068"/>
    <lineage>
        <taxon>Eukaryota</taxon>
        <taxon>Fungi</taxon>
        <taxon>Dikarya</taxon>
        <taxon>Ascomycota</taxon>
        <taxon>Pezizomycotina</taxon>
        <taxon>Sordariomycetes</taxon>
        <taxon>Hypocreomycetidae</taxon>
        <taxon>Hypocreales</taxon>
        <taxon>Nectriaceae</taxon>
        <taxon>Fusarium</taxon>
        <taxon>Fusarium decemcellulare species complex</taxon>
    </lineage>
</organism>
<evidence type="ECO:0000256" key="4">
    <source>
        <dbReference type="ARBA" id="ARBA00022729"/>
    </source>
</evidence>
<dbReference type="InterPro" id="IPR011118">
    <property type="entry name" value="Tannase/feruloyl_esterase"/>
</dbReference>
<evidence type="ECO:0000256" key="8">
    <source>
        <dbReference type="RuleBase" id="RU361238"/>
    </source>
</evidence>
<sequence length="554" mass="60672">MAQAWLWNSFAGDSSTAVGLDNLCSTARITLPAIPQIQVLSLTAVERQNYTFTHNPFMAEQAEPYTGLDFCNVTVTYTRPGWNDTVHVSTWLPPPDKWNGRFLGNGGAGYIHGGESLAQATMLPGMHLGFAVSTTDGGHSDDFLESIGETNNWAHSSPGNINWPLLVDFASVASHDMATIGKAVAKSFYDTAPKYSYFMGGSTGGRQGHMLAQRYPDDFNGIVAAMPAINWGTFLLGNLWPAFVMHKLGAYPRPCEIDAISHAAIAACDGLDGAEDGIVSRPDLCDFDPQVLVGKKFDCNGASATFTTEAAQVVQAAWTGPRSSTGEFQWHGFGVEANLTTMGGTVATMCDESGACHPTPFTLSAVWIKYWLLKDVSFDLKDIDHAQWDDLFRKNINEYASVIETSDPNLSAFNRAGGKLINWHGTGDQAIPFAGSVDYFERVMKRDPKANDYYRLFLAPGASHSMAAGLCPQRQEVLHALMNWVEKDIAPETLRATGHNREGIKLERDICMFPRVQHYVGDDITKSSSFLCKENEESRLDLSRIRLTKRAGQV</sequence>
<reference evidence="9 10" key="1">
    <citation type="submission" date="2020-01" db="EMBL/GenBank/DDBJ databases">
        <title>Identification and distribution of gene clusters putatively required for synthesis of sphingolipid metabolism inhibitors in phylogenetically diverse species of the filamentous fungus Fusarium.</title>
        <authorList>
            <person name="Kim H.-S."/>
            <person name="Busman M."/>
            <person name="Brown D.W."/>
            <person name="Divon H."/>
            <person name="Uhlig S."/>
            <person name="Proctor R.H."/>
        </authorList>
    </citation>
    <scope>NUCLEOTIDE SEQUENCE [LARGE SCALE GENOMIC DNA]</scope>
    <source>
        <strain evidence="9 10">NRRL 20459</strain>
    </source>
</reference>
<gene>
    <name evidence="9" type="ORF">FALBO_12011</name>
</gene>
<proteinExistence type="inferred from homology"/>
<evidence type="ECO:0000256" key="6">
    <source>
        <dbReference type="ARBA" id="ARBA00022837"/>
    </source>
</evidence>
<comment type="similarity">
    <text evidence="1 8">Belongs to the tannase family.</text>
</comment>
<evidence type="ECO:0000256" key="7">
    <source>
        <dbReference type="ARBA" id="ARBA00023157"/>
    </source>
</evidence>
<dbReference type="Pfam" id="PF07519">
    <property type="entry name" value="Tannase"/>
    <property type="match status" value="1"/>
</dbReference>
<evidence type="ECO:0000313" key="10">
    <source>
        <dbReference type="Proteomes" id="UP000554235"/>
    </source>
</evidence>